<keyword evidence="3" id="KW-1185">Reference proteome</keyword>
<gene>
    <name evidence="2" type="ORF">ACFQ14_00300</name>
</gene>
<dbReference type="SUPFAM" id="SSF52540">
    <property type="entry name" value="P-loop containing nucleoside triphosphate hydrolases"/>
    <property type="match status" value="1"/>
</dbReference>
<evidence type="ECO:0000313" key="3">
    <source>
        <dbReference type="Proteomes" id="UP001597101"/>
    </source>
</evidence>
<reference evidence="3" key="1">
    <citation type="journal article" date="2019" name="Int. J. Syst. Evol. Microbiol.">
        <title>The Global Catalogue of Microorganisms (GCM) 10K type strain sequencing project: providing services to taxonomists for standard genome sequencing and annotation.</title>
        <authorList>
            <consortium name="The Broad Institute Genomics Platform"/>
            <consortium name="The Broad Institute Genome Sequencing Center for Infectious Disease"/>
            <person name="Wu L."/>
            <person name="Ma J."/>
        </authorList>
    </citation>
    <scope>NUCLEOTIDE SEQUENCE [LARGE SCALE GENOMIC DNA]</scope>
    <source>
        <strain evidence="3">CCUG 60023</strain>
    </source>
</reference>
<comment type="caution">
    <text evidence="2">The sequence shown here is derived from an EMBL/GenBank/DDBJ whole genome shotgun (WGS) entry which is preliminary data.</text>
</comment>
<evidence type="ECO:0000313" key="2">
    <source>
        <dbReference type="EMBL" id="MFD0914839.1"/>
    </source>
</evidence>
<dbReference type="Proteomes" id="UP001597101">
    <property type="component" value="Unassembled WGS sequence"/>
</dbReference>
<accession>A0ABW3FAD6</accession>
<dbReference type="RefSeq" id="WP_377210699.1">
    <property type="nucleotide sequence ID" value="NZ_JBHTJV010000002.1"/>
</dbReference>
<name>A0ABW3FAD6_9HYPH</name>
<sequence length="274" mass="30084">MQRSEKKLEKVGFEGFFPTIAEGDDANHNAWKTGVERIDACLPSGGLSHAGLHEVEPLRSTDMPSLTGFSFGLLARLRSSQPIIWCVTSDQVGDFGQLYAHGVERYGISPAQIIFAKVNHPLHLHFAMEEALKTDGVAAVIGEGPRPTFVGSRRLSMLCKTHNRPCLLLNAQSDSGRGSAALTRWQIAPCQGEEDPLDPFGPGLPTWRVALPRVRSGRTMPEMQQDQITNNASYPWRISWDDQTHSFRETSLLSHRTVSESPKQTGGPAKAMVG</sequence>
<evidence type="ECO:0000256" key="1">
    <source>
        <dbReference type="SAM" id="MobiDB-lite"/>
    </source>
</evidence>
<dbReference type="EMBL" id="JBHTJV010000002">
    <property type="protein sequence ID" value="MFD0914839.1"/>
    <property type="molecule type" value="Genomic_DNA"/>
</dbReference>
<protein>
    <submittedName>
        <fullName evidence="2">ImuA family protein</fullName>
    </submittedName>
</protein>
<proteinExistence type="predicted"/>
<feature type="compositionally biased region" description="Polar residues" evidence="1">
    <location>
        <begin position="252"/>
        <end position="264"/>
    </location>
</feature>
<organism evidence="2 3">
    <name type="scientific">Pseudahrensia aquimaris</name>
    <dbReference type="NCBI Taxonomy" id="744461"/>
    <lineage>
        <taxon>Bacteria</taxon>
        <taxon>Pseudomonadati</taxon>
        <taxon>Pseudomonadota</taxon>
        <taxon>Alphaproteobacteria</taxon>
        <taxon>Hyphomicrobiales</taxon>
        <taxon>Ahrensiaceae</taxon>
        <taxon>Pseudahrensia</taxon>
    </lineage>
</organism>
<dbReference type="Gene3D" id="3.40.50.300">
    <property type="entry name" value="P-loop containing nucleotide triphosphate hydrolases"/>
    <property type="match status" value="1"/>
</dbReference>
<dbReference type="InterPro" id="IPR027417">
    <property type="entry name" value="P-loop_NTPase"/>
</dbReference>
<feature type="region of interest" description="Disordered" evidence="1">
    <location>
        <begin position="252"/>
        <end position="274"/>
    </location>
</feature>